<dbReference type="PROSITE" id="PS50936">
    <property type="entry name" value="ENGC_GTPASE"/>
    <property type="match status" value="1"/>
</dbReference>
<keyword evidence="3 10" id="KW-0479">Metal-binding</keyword>
<keyword evidence="9 10" id="KW-0342">GTP-binding</keyword>
<dbReference type="Proteomes" id="UP001444625">
    <property type="component" value="Unassembled WGS sequence"/>
</dbReference>
<dbReference type="InterPro" id="IPR027417">
    <property type="entry name" value="P-loop_NTPase"/>
</dbReference>
<evidence type="ECO:0000256" key="1">
    <source>
        <dbReference type="ARBA" id="ARBA00022490"/>
    </source>
</evidence>
<evidence type="ECO:0000256" key="3">
    <source>
        <dbReference type="ARBA" id="ARBA00022723"/>
    </source>
</evidence>
<dbReference type="Pfam" id="PF16745">
    <property type="entry name" value="RsgA_N"/>
    <property type="match status" value="1"/>
</dbReference>
<feature type="binding site" evidence="10">
    <location>
        <position position="252"/>
    </location>
    <ligand>
        <name>Zn(2+)</name>
        <dbReference type="ChEBI" id="CHEBI:29105"/>
    </ligand>
</feature>
<dbReference type="SUPFAM" id="SSF50249">
    <property type="entry name" value="Nucleic acid-binding proteins"/>
    <property type="match status" value="1"/>
</dbReference>
<evidence type="ECO:0000256" key="9">
    <source>
        <dbReference type="ARBA" id="ARBA00023134"/>
    </source>
</evidence>
<evidence type="ECO:0000256" key="5">
    <source>
        <dbReference type="ARBA" id="ARBA00022741"/>
    </source>
</evidence>
<feature type="binding site" evidence="10">
    <location>
        <position position="247"/>
    </location>
    <ligand>
        <name>Zn(2+)</name>
        <dbReference type="ChEBI" id="CHEBI:29105"/>
    </ligand>
</feature>
<organism evidence="13 14">
    <name type="scientific">Ornithinibacillus xuwenensis</name>
    <dbReference type="NCBI Taxonomy" id="3144668"/>
    <lineage>
        <taxon>Bacteria</taxon>
        <taxon>Bacillati</taxon>
        <taxon>Bacillota</taxon>
        <taxon>Bacilli</taxon>
        <taxon>Bacillales</taxon>
        <taxon>Bacillaceae</taxon>
        <taxon>Ornithinibacillus</taxon>
    </lineage>
</organism>
<comment type="caution">
    <text evidence="13">The sequence shown here is derived from an EMBL/GenBank/DDBJ whole genome shotgun (WGS) entry which is preliminary data.</text>
</comment>
<dbReference type="InterPro" id="IPR010914">
    <property type="entry name" value="RsgA_GTPase_dom"/>
</dbReference>
<feature type="binding site" evidence="10">
    <location>
        <position position="260"/>
    </location>
    <ligand>
        <name>Zn(2+)</name>
        <dbReference type="ChEBI" id="CHEBI:29105"/>
    </ligand>
</feature>
<evidence type="ECO:0000259" key="12">
    <source>
        <dbReference type="PROSITE" id="PS51721"/>
    </source>
</evidence>
<dbReference type="SUPFAM" id="SSF52540">
    <property type="entry name" value="P-loop containing nucleoside triphosphate hydrolases"/>
    <property type="match status" value="1"/>
</dbReference>
<dbReference type="InterPro" id="IPR031944">
    <property type="entry name" value="RsgA_N"/>
</dbReference>
<evidence type="ECO:0000259" key="11">
    <source>
        <dbReference type="PROSITE" id="PS50936"/>
    </source>
</evidence>
<evidence type="ECO:0000313" key="14">
    <source>
        <dbReference type="Proteomes" id="UP001444625"/>
    </source>
</evidence>
<evidence type="ECO:0000256" key="10">
    <source>
        <dbReference type="HAMAP-Rule" id="MF_01820"/>
    </source>
</evidence>
<dbReference type="Gene3D" id="2.40.50.140">
    <property type="entry name" value="Nucleic acid-binding proteins"/>
    <property type="match status" value="1"/>
</dbReference>
<dbReference type="Gene3D" id="1.10.40.50">
    <property type="entry name" value="Probable gtpase engc, domain 3"/>
    <property type="match status" value="1"/>
</dbReference>
<keyword evidence="14" id="KW-1185">Reference proteome</keyword>
<keyword evidence="6 10" id="KW-0378">Hydrolase</keyword>
<comment type="subunit">
    <text evidence="10">Monomer. Associates with 30S ribosomal subunit, binds 16S rRNA.</text>
</comment>
<dbReference type="InterPro" id="IPR004881">
    <property type="entry name" value="Ribosome_biogen_GTPase_RsgA"/>
</dbReference>
<dbReference type="InterPro" id="IPR030378">
    <property type="entry name" value="G_CP_dom"/>
</dbReference>
<proteinExistence type="inferred from homology"/>
<reference evidence="13 14" key="1">
    <citation type="submission" date="2024-05" db="EMBL/GenBank/DDBJ databases">
        <authorList>
            <person name="Haq I."/>
            <person name="Ullah Z."/>
            <person name="Ahmad R."/>
            <person name="Li M."/>
            <person name="Tong Y."/>
        </authorList>
    </citation>
    <scope>NUCLEOTIDE SEQUENCE [LARGE SCALE GENOMIC DNA]</scope>
    <source>
        <strain evidence="13 14">16A2E</strain>
    </source>
</reference>
<dbReference type="NCBIfam" id="TIGR00157">
    <property type="entry name" value="ribosome small subunit-dependent GTPase A"/>
    <property type="match status" value="1"/>
</dbReference>
<comment type="similarity">
    <text evidence="10">Belongs to the TRAFAC class YlqF/YawG GTPase family. RsgA subfamily.</text>
</comment>
<dbReference type="HAMAP" id="MF_01820">
    <property type="entry name" value="GTPase_RsgA"/>
    <property type="match status" value="1"/>
</dbReference>
<protein>
    <recommendedName>
        <fullName evidence="10">Small ribosomal subunit biogenesis GTPase RsgA</fullName>
        <ecNumber evidence="10">3.6.1.-</ecNumber>
    </recommendedName>
</protein>
<comment type="cofactor">
    <cofactor evidence="10">
        <name>Zn(2+)</name>
        <dbReference type="ChEBI" id="CHEBI:29105"/>
    </cofactor>
    <text evidence="10">Binds 1 zinc ion per subunit.</text>
</comment>
<evidence type="ECO:0000256" key="7">
    <source>
        <dbReference type="ARBA" id="ARBA00022833"/>
    </source>
</evidence>
<dbReference type="PANTHER" id="PTHR32120:SF11">
    <property type="entry name" value="SMALL RIBOSOMAL SUBUNIT BIOGENESIS GTPASE RSGA 1, MITOCHONDRIAL-RELATED"/>
    <property type="match status" value="1"/>
</dbReference>
<keyword evidence="2 10" id="KW-0690">Ribosome biogenesis</keyword>
<dbReference type="PROSITE" id="PS51721">
    <property type="entry name" value="G_CP"/>
    <property type="match status" value="1"/>
</dbReference>
<name>A0ABU9XE16_9BACI</name>
<evidence type="ECO:0000256" key="8">
    <source>
        <dbReference type="ARBA" id="ARBA00022884"/>
    </source>
</evidence>
<feature type="binding site" evidence="10">
    <location>
        <begin position="166"/>
        <end position="174"/>
    </location>
    <ligand>
        <name>GTP</name>
        <dbReference type="ChEBI" id="CHEBI:37565"/>
    </ligand>
</feature>
<dbReference type="CDD" id="cd04466">
    <property type="entry name" value="S1_YloQ_GTPase"/>
    <property type="match status" value="1"/>
</dbReference>
<evidence type="ECO:0000313" key="13">
    <source>
        <dbReference type="EMBL" id="MEN2766496.1"/>
    </source>
</evidence>
<dbReference type="InterPro" id="IPR012340">
    <property type="entry name" value="NA-bd_OB-fold"/>
</dbReference>
<dbReference type="CDD" id="cd01854">
    <property type="entry name" value="YjeQ_EngC"/>
    <property type="match status" value="1"/>
</dbReference>
<feature type="domain" description="EngC GTPase" evidence="11">
    <location>
        <begin position="72"/>
        <end position="221"/>
    </location>
</feature>
<feature type="binding site" evidence="10">
    <location>
        <begin position="112"/>
        <end position="115"/>
    </location>
    <ligand>
        <name>GTP</name>
        <dbReference type="ChEBI" id="CHEBI:37565"/>
    </ligand>
</feature>
<comment type="subcellular location">
    <subcellularLocation>
        <location evidence="10">Cytoplasm</location>
    </subcellularLocation>
</comment>
<dbReference type="PANTHER" id="PTHR32120">
    <property type="entry name" value="SMALL RIBOSOMAL SUBUNIT BIOGENESIS GTPASE RSGA"/>
    <property type="match status" value="1"/>
</dbReference>
<dbReference type="EMBL" id="JBDIML010000001">
    <property type="protein sequence ID" value="MEN2766496.1"/>
    <property type="molecule type" value="Genomic_DNA"/>
</dbReference>
<evidence type="ECO:0000256" key="4">
    <source>
        <dbReference type="ARBA" id="ARBA00022730"/>
    </source>
</evidence>
<dbReference type="Pfam" id="PF03193">
    <property type="entry name" value="RsgA_GTPase"/>
    <property type="match status" value="1"/>
</dbReference>
<keyword evidence="8 10" id="KW-0694">RNA-binding</keyword>
<comment type="function">
    <text evidence="10">One of several proteins that assist in the late maturation steps of the functional core of the 30S ribosomal subunit. Helps release RbfA from mature subunits. May play a role in the assembly of ribosomal proteins into the subunit. Circularly permuted GTPase that catalyzes slow GTP hydrolysis, GTPase activity is stimulated by the 30S ribosomal subunit.</text>
</comment>
<keyword evidence="5 10" id="KW-0547">Nucleotide-binding</keyword>
<feature type="binding site" evidence="10">
    <location>
        <position position="254"/>
    </location>
    <ligand>
        <name>Zn(2+)</name>
        <dbReference type="ChEBI" id="CHEBI:29105"/>
    </ligand>
</feature>
<keyword evidence="7 10" id="KW-0862">Zinc</keyword>
<gene>
    <name evidence="10 13" type="primary">rsgA</name>
    <name evidence="13" type="ORF">ABC228_04790</name>
</gene>
<evidence type="ECO:0000256" key="6">
    <source>
        <dbReference type="ARBA" id="ARBA00022801"/>
    </source>
</evidence>
<keyword evidence="4 10" id="KW-0699">rRNA-binding</keyword>
<keyword evidence="1 10" id="KW-0963">Cytoplasm</keyword>
<dbReference type="EC" id="3.6.1.-" evidence="10"/>
<sequence>MPEGRIVKALSGFYYVQVMDDIYQCKGRGVFRKRNITPLVGDFVSFDVREGNEGYITEIEPRTNELIRPPIANITQAIIVSSAVMPDFSTTLLDRFLVLIEAKGIEPVIFITKTDLLTDEQQHEMIKYQKDYEAIGYRIELFSAKEPTDIERIKRYMNDHVTVIAGQSGVGKSTLINSLRPESTLKTGDISKSLGRGKHTTRHVELFEINNGLVADTPGFSALDFEEIEAEELSACFPELRERQDLCKFRGCLHDKEPKCAVKESVEKEEIPSYRYEHYLNFLEEIQTRKPRY</sequence>
<accession>A0ABU9XE16</accession>
<dbReference type="RefSeq" id="WP_345823942.1">
    <property type="nucleotide sequence ID" value="NZ_JBDIML010000001.1"/>
</dbReference>
<dbReference type="Gene3D" id="3.40.50.300">
    <property type="entry name" value="P-loop containing nucleotide triphosphate hydrolases"/>
    <property type="match status" value="1"/>
</dbReference>
<feature type="domain" description="CP-type G" evidence="12">
    <location>
        <begin position="63"/>
        <end position="223"/>
    </location>
</feature>
<evidence type="ECO:0000256" key="2">
    <source>
        <dbReference type="ARBA" id="ARBA00022517"/>
    </source>
</evidence>